<sequence>FLSKSLFHSYPFQNILDRCASIVYSKNFLMFLILLYWMYKILSNLFILQQLSRQEASSVITVPAIVIVAAYTALFLDAYVLLLPFLVAAIYEVIVSSVKMAMVIVYAYSPSKSFDPATASVSLLQSVFKGYAAQMRKDSIGVFAREALVVFISFVMVLTTVFRISEISRKERERLHAQYEELVNQHHRVLINFPDEDEDSSGVIAVSPPTYSMAIRNEGVRRFAPELCITEDTAPPSYSALDRDRTPPRASLARTPSDGPLLPPLSTPHSAGMAAPPSYNTPSIARMEPPPPPLSECRT</sequence>
<feature type="non-terminal residue" evidence="3">
    <location>
        <position position="299"/>
    </location>
</feature>
<evidence type="ECO:0000313" key="3">
    <source>
        <dbReference type="EMBL" id="GMR37231.1"/>
    </source>
</evidence>
<keyword evidence="2" id="KW-0472">Membrane</keyword>
<evidence type="ECO:0008006" key="5">
    <source>
        <dbReference type="Google" id="ProtNLM"/>
    </source>
</evidence>
<gene>
    <name evidence="3" type="ORF">PMAYCL1PPCAC_07426</name>
</gene>
<feature type="transmembrane region" description="Helical" evidence="2">
    <location>
        <begin position="147"/>
        <end position="165"/>
    </location>
</feature>
<keyword evidence="2" id="KW-1133">Transmembrane helix</keyword>
<comment type="caution">
    <text evidence="3">The sequence shown here is derived from an EMBL/GenBank/DDBJ whole genome shotgun (WGS) entry which is preliminary data.</text>
</comment>
<feature type="transmembrane region" description="Helical" evidence="2">
    <location>
        <begin position="89"/>
        <end position="108"/>
    </location>
</feature>
<accession>A0AAN4ZAV0</accession>
<keyword evidence="2" id="KW-0812">Transmembrane</keyword>
<feature type="transmembrane region" description="Helical" evidence="2">
    <location>
        <begin position="59"/>
        <end position="82"/>
    </location>
</feature>
<proteinExistence type="predicted"/>
<keyword evidence="4" id="KW-1185">Reference proteome</keyword>
<feature type="region of interest" description="Disordered" evidence="1">
    <location>
        <begin position="234"/>
        <end position="299"/>
    </location>
</feature>
<dbReference type="EMBL" id="BTRK01000002">
    <property type="protein sequence ID" value="GMR37231.1"/>
    <property type="molecule type" value="Genomic_DNA"/>
</dbReference>
<dbReference type="AlphaFoldDB" id="A0AAN4ZAV0"/>
<dbReference type="Proteomes" id="UP001328107">
    <property type="component" value="Unassembled WGS sequence"/>
</dbReference>
<evidence type="ECO:0000313" key="4">
    <source>
        <dbReference type="Proteomes" id="UP001328107"/>
    </source>
</evidence>
<feature type="transmembrane region" description="Helical" evidence="2">
    <location>
        <begin position="21"/>
        <end position="39"/>
    </location>
</feature>
<organism evidence="3 4">
    <name type="scientific">Pristionchus mayeri</name>
    <dbReference type="NCBI Taxonomy" id="1317129"/>
    <lineage>
        <taxon>Eukaryota</taxon>
        <taxon>Metazoa</taxon>
        <taxon>Ecdysozoa</taxon>
        <taxon>Nematoda</taxon>
        <taxon>Chromadorea</taxon>
        <taxon>Rhabditida</taxon>
        <taxon>Rhabditina</taxon>
        <taxon>Diplogasteromorpha</taxon>
        <taxon>Diplogasteroidea</taxon>
        <taxon>Neodiplogasteridae</taxon>
        <taxon>Pristionchus</taxon>
    </lineage>
</organism>
<feature type="compositionally biased region" description="Pro residues" evidence="1">
    <location>
        <begin position="288"/>
        <end position="299"/>
    </location>
</feature>
<protein>
    <recommendedName>
        <fullName evidence="5">Transmembrane protein</fullName>
    </recommendedName>
</protein>
<feature type="non-terminal residue" evidence="3">
    <location>
        <position position="1"/>
    </location>
</feature>
<reference evidence="4" key="1">
    <citation type="submission" date="2022-10" db="EMBL/GenBank/DDBJ databases">
        <title>Genome assembly of Pristionchus species.</title>
        <authorList>
            <person name="Yoshida K."/>
            <person name="Sommer R.J."/>
        </authorList>
    </citation>
    <scope>NUCLEOTIDE SEQUENCE [LARGE SCALE GENOMIC DNA]</scope>
    <source>
        <strain evidence="4">RS5460</strain>
    </source>
</reference>
<name>A0AAN4ZAV0_9BILA</name>
<evidence type="ECO:0000256" key="1">
    <source>
        <dbReference type="SAM" id="MobiDB-lite"/>
    </source>
</evidence>
<evidence type="ECO:0000256" key="2">
    <source>
        <dbReference type="SAM" id="Phobius"/>
    </source>
</evidence>